<gene>
    <name evidence="1" type="ORF">ENH63_13550</name>
</gene>
<dbReference type="RefSeq" id="WP_273054500.1">
    <property type="nucleotide sequence ID" value="NZ_DRFN01000036.1"/>
</dbReference>
<dbReference type="EMBL" id="DRFN01000036">
    <property type="protein sequence ID" value="HDZ52767.1"/>
    <property type="molecule type" value="Genomic_DNA"/>
</dbReference>
<protein>
    <submittedName>
        <fullName evidence="1">Uncharacterized protein</fullName>
    </submittedName>
</protein>
<proteinExistence type="predicted"/>
<comment type="caution">
    <text evidence="1">The sequence shown here is derived from an EMBL/GenBank/DDBJ whole genome shotgun (WGS) entry which is preliminary data.</text>
</comment>
<sequence length="68" mass="7581">MMWVATTLFGLVYLDPAGGLDIIFQHSLQTQFHAGFLSPSVYSYKKQREKSMSVADSNRLLLDSALNA</sequence>
<name>A0A7V1BGE0_9RHOB</name>
<accession>A0A7V1BGE0</accession>
<evidence type="ECO:0000313" key="1">
    <source>
        <dbReference type="EMBL" id="HDZ52767.1"/>
    </source>
</evidence>
<organism evidence="1">
    <name type="scientific">Sulfitobacter litoralis</name>
    <dbReference type="NCBI Taxonomy" id="335975"/>
    <lineage>
        <taxon>Bacteria</taxon>
        <taxon>Pseudomonadati</taxon>
        <taxon>Pseudomonadota</taxon>
        <taxon>Alphaproteobacteria</taxon>
        <taxon>Rhodobacterales</taxon>
        <taxon>Roseobacteraceae</taxon>
        <taxon>Sulfitobacter</taxon>
    </lineage>
</organism>
<reference evidence="1" key="1">
    <citation type="journal article" date="2020" name="mSystems">
        <title>Genome- and Community-Level Interaction Insights into Carbon Utilization and Element Cycling Functions of Hydrothermarchaeota in Hydrothermal Sediment.</title>
        <authorList>
            <person name="Zhou Z."/>
            <person name="Liu Y."/>
            <person name="Xu W."/>
            <person name="Pan J."/>
            <person name="Luo Z.H."/>
            <person name="Li M."/>
        </authorList>
    </citation>
    <scope>NUCLEOTIDE SEQUENCE [LARGE SCALE GENOMIC DNA]</scope>
    <source>
        <strain evidence="1">HyVt-323</strain>
    </source>
</reference>
<dbReference type="AlphaFoldDB" id="A0A7V1BGE0"/>
<dbReference type="Proteomes" id="UP000885704">
    <property type="component" value="Unassembled WGS sequence"/>
</dbReference>